<feature type="transmembrane region" description="Helical" evidence="1">
    <location>
        <begin position="14"/>
        <end position="36"/>
    </location>
</feature>
<accession>X0YDX6</accession>
<dbReference type="EMBL" id="BART01007105">
    <property type="protein sequence ID" value="GAG54114.1"/>
    <property type="molecule type" value="Genomic_DNA"/>
</dbReference>
<keyword evidence="1" id="KW-0812">Transmembrane</keyword>
<gene>
    <name evidence="2" type="ORF">S01H4_16224</name>
</gene>
<name>X0YDX6_9ZZZZ</name>
<reference evidence="2" key="1">
    <citation type="journal article" date="2014" name="Front. Microbiol.">
        <title>High frequency of phylogenetically diverse reductive dehalogenase-homologous genes in deep subseafloor sedimentary metagenomes.</title>
        <authorList>
            <person name="Kawai M."/>
            <person name="Futagami T."/>
            <person name="Toyoda A."/>
            <person name="Takaki Y."/>
            <person name="Nishi S."/>
            <person name="Hori S."/>
            <person name="Arai W."/>
            <person name="Tsubouchi T."/>
            <person name="Morono Y."/>
            <person name="Uchiyama I."/>
            <person name="Ito T."/>
            <person name="Fujiyama A."/>
            <person name="Inagaki F."/>
            <person name="Takami H."/>
        </authorList>
    </citation>
    <scope>NUCLEOTIDE SEQUENCE</scope>
    <source>
        <strain evidence="2">Expedition CK06-06</strain>
    </source>
</reference>
<dbReference type="AlphaFoldDB" id="X0YDX6"/>
<comment type="caution">
    <text evidence="2">The sequence shown here is derived from an EMBL/GenBank/DDBJ whole genome shotgun (WGS) entry which is preliminary data.</text>
</comment>
<sequence>MSRALRTDTGEIRFIWKLGITLILILVLIIISRFSLIFTVQQILILQGTPSSVAFQNAQILVAESAEGQAIASSL</sequence>
<keyword evidence="1" id="KW-1133">Transmembrane helix</keyword>
<organism evidence="2">
    <name type="scientific">marine sediment metagenome</name>
    <dbReference type="NCBI Taxonomy" id="412755"/>
    <lineage>
        <taxon>unclassified sequences</taxon>
        <taxon>metagenomes</taxon>
        <taxon>ecological metagenomes</taxon>
    </lineage>
</organism>
<proteinExistence type="predicted"/>
<evidence type="ECO:0000313" key="2">
    <source>
        <dbReference type="EMBL" id="GAG54114.1"/>
    </source>
</evidence>
<evidence type="ECO:0000256" key="1">
    <source>
        <dbReference type="SAM" id="Phobius"/>
    </source>
</evidence>
<keyword evidence="1" id="KW-0472">Membrane</keyword>
<protein>
    <submittedName>
        <fullName evidence="2">Uncharacterized protein</fullName>
    </submittedName>
</protein>
<feature type="non-terminal residue" evidence="2">
    <location>
        <position position="75"/>
    </location>
</feature>